<dbReference type="SUPFAM" id="SSF57889">
    <property type="entry name" value="Cysteine-rich domain"/>
    <property type="match status" value="1"/>
</dbReference>
<evidence type="ECO:0000256" key="8">
    <source>
        <dbReference type="ARBA" id="ARBA00022777"/>
    </source>
</evidence>
<dbReference type="SMART" id="SM00109">
    <property type="entry name" value="C1"/>
    <property type="match status" value="1"/>
</dbReference>
<dbReference type="InterPro" id="IPR046349">
    <property type="entry name" value="C1-like_sf"/>
</dbReference>
<evidence type="ECO:0000256" key="13">
    <source>
        <dbReference type="SAM" id="MobiDB-lite"/>
    </source>
</evidence>
<feature type="region of interest" description="Disordered" evidence="13">
    <location>
        <begin position="341"/>
        <end position="360"/>
    </location>
</feature>
<feature type="region of interest" description="Disordered" evidence="13">
    <location>
        <begin position="423"/>
        <end position="443"/>
    </location>
</feature>
<feature type="region of interest" description="Disordered" evidence="13">
    <location>
        <begin position="237"/>
        <end position="314"/>
    </location>
</feature>
<dbReference type="InterPro" id="IPR016064">
    <property type="entry name" value="NAD/diacylglycerol_kinase_sf"/>
</dbReference>
<dbReference type="EMBL" id="JALJOQ010000290">
    <property type="protein sequence ID" value="KAK9785856.1"/>
    <property type="molecule type" value="Genomic_DNA"/>
</dbReference>
<dbReference type="GO" id="GO:0005524">
    <property type="term" value="F:ATP binding"/>
    <property type="evidence" value="ECO:0007669"/>
    <property type="project" value="UniProtKB-KW"/>
</dbReference>
<comment type="similarity">
    <text evidence="2 12">Belongs to the eukaryotic diacylglycerol kinase family.</text>
</comment>
<keyword evidence="5" id="KW-0677">Repeat</keyword>
<dbReference type="GO" id="GO:0004143">
    <property type="term" value="F:ATP-dependent diacylglycerol kinase activity"/>
    <property type="evidence" value="ECO:0007669"/>
    <property type="project" value="UniProtKB-EC"/>
</dbReference>
<keyword evidence="3 12" id="KW-0808">Transferase</keyword>
<dbReference type="AlphaFoldDB" id="A0AAW1NFC8"/>
<accession>A0AAW1NFC8</accession>
<feature type="domain" description="Phorbol-ester/DAG-type" evidence="15">
    <location>
        <begin position="113"/>
        <end position="168"/>
    </location>
</feature>
<dbReference type="InterPro" id="IPR037607">
    <property type="entry name" value="DGK"/>
</dbReference>
<dbReference type="InterPro" id="IPR001206">
    <property type="entry name" value="Diacylglycerol_kinase_cat_dom"/>
</dbReference>
<evidence type="ECO:0000256" key="7">
    <source>
        <dbReference type="ARBA" id="ARBA00022771"/>
    </source>
</evidence>
<dbReference type="GO" id="GO:0016020">
    <property type="term" value="C:membrane"/>
    <property type="evidence" value="ECO:0007669"/>
    <property type="project" value="UniProtKB-SubCell"/>
</dbReference>
<feature type="domain" description="DAGKc" evidence="16">
    <location>
        <begin position="489"/>
        <end position="634"/>
    </location>
</feature>
<dbReference type="Gene3D" id="3.30.60.20">
    <property type="match status" value="1"/>
</dbReference>
<comment type="caution">
    <text evidence="17">The sequence shown here is derived from an EMBL/GenBank/DDBJ whole genome shotgun (WGS) entry which is preliminary data.</text>
</comment>
<protein>
    <recommendedName>
        <fullName evidence="12">Diacylglycerol kinase</fullName>
        <shortName evidence="12">DAG kinase</shortName>
        <ecNumber evidence="12">2.7.1.107</ecNumber>
    </recommendedName>
</protein>
<gene>
    <name evidence="17" type="ORF">WJX73_007544</name>
</gene>
<evidence type="ECO:0000256" key="6">
    <source>
        <dbReference type="ARBA" id="ARBA00022741"/>
    </source>
</evidence>
<organism evidence="17 18">
    <name type="scientific">Symbiochloris irregularis</name>
    <dbReference type="NCBI Taxonomy" id="706552"/>
    <lineage>
        <taxon>Eukaryota</taxon>
        <taxon>Viridiplantae</taxon>
        <taxon>Chlorophyta</taxon>
        <taxon>core chlorophytes</taxon>
        <taxon>Trebouxiophyceae</taxon>
        <taxon>Trebouxiales</taxon>
        <taxon>Trebouxiaceae</taxon>
        <taxon>Symbiochloris</taxon>
    </lineage>
</organism>
<keyword evidence="6 12" id="KW-0547">Nucleotide-binding</keyword>
<keyword evidence="9" id="KW-0862">Zinc</keyword>
<dbReference type="PANTHER" id="PTHR11255">
    <property type="entry name" value="DIACYLGLYCEROL KINASE"/>
    <property type="match status" value="1"/>
</dbReference>
<dbReference type="Pfam" id="PF00609">
    <property type="entry name" value="DAGK_acc"/>
    <property type="match status" value="1"/>
</dbReference>
<dbReference type="InterPro" id="IPR002219">
    <property type="entry name" value="PKC_DAG/PE"/>
</dbReference>
<keyword evidence="7" id="KW-0863">Zinc-finger</keyword>
<comment type="subcellular location">
    <subcellularLocation>
        <location evidence="1">Membrane</location>
    </subcellularLocation>
</comment>
<keyword evidence="11 14" id="KW-0472">Membrane</keyword>
<evidence type="ECO:0000313" key="18">
    <source>
        <dbReference type="Proteomes" id="UP001465755"/>
    </source>
</evidence>
<dbReference type="PANTHER" id="PTHR11255:SF54">
    <property type="entry name" value="DIACYLGLYCEROL KINASE THETA"/>
    <property type="match status" value="1"/>
</dbReference>
<dbReference type="GO" id="GO:0008270">
    <property type="term" value="F:zinc ion binding"/>
    <property type="evidence" value="ECO:0007669"/>
    <property type="project" value="UniProtKB-KW"/>
</dbReference>
<dbReference type="Gene3D" id="3.40.50.10330">
    <property type="entry name" value="Probable inorganic polyphosphate/atp-NAD kinase, domain 1"/>
    <property type="match status" value="1"/>
</dbReference>
<evidence type="ECO:0000256" key="14">
    <source>
        <dbReference type="SAM" id="Phobius"/>
    </source>
</evidence>
<evidence type="ECO:0000256" key="10">
    <source>
        <dbReference type="ARBA" id="ARBA00022840"/>
    </source>
</evidence>
<name>A0AAW1NFC8_9CHLO</name>
<keyword evidence="4" id="KW-0479">Metal-binding</keyword>
<evidence type="ECO:0000259" key="15">
    <source>
        <dbReference type="PROSITE" id="PS50081"/>
    </source>
</evidence>
<dbReference type="SUPFAM" id="SSF111331">
    <property type="entry name" value="NAD kinase/diacylglycerol kinase-like"/>
    <property type="match status" value="1"/>
</dbReference>
<evidence type="ECO:0000256" key="11">
    <source>
        <dbReference type="ARBA" id="ARBA00023136"/>
    </source>
</evidence>
<evidence type="ECO:0000256" key="3">
    <source>
        <dbReference type="ARBA" id="ARBA00022679"/>
    </source>
</evidence>
<comment type="catalytic activity">
    <reaction evidence="12">
        <text>a 1,2-diacyl-sn-glycerol + ATP = a 1,2-diacyl-sn-glycero-3-phosphate + ADP + H(+)</text>
        <dbReference type="Rhea" id="RHEA:10272"/>
        <dbReference type="ChEBI" id="CHEBI:15378"/>
        <dbReference type="ChEBI" id="CHEBI:17815"/>
        <dbReference type="ChEBI" id="CHEBI:30616"/>
        <dbReference type="ChEBI" id="CHEBI:58608"/>
        <dbReference type="ChEBI" id="CHEBI:456216"/>
        <dbReference type="EC" id="2.7.1.107"/>
    </reaction>
</comment>
<dbReference type="Proteomes" id="UP001465755">
    <property type="component" value="Unassembled WGS sequence"/>
</dbReference>
<keyword evidence="14" id="KW-1133">Transmembrane helix</keyword>
<dbReference type="PROSITE" id="PS50146">
    <property type="entry name" value="DAGK"/>
    <property type="match status" value="1"/>
</dbReference>
<proteinExistence type="inferred from homology"/>
<evidence type="ECO:0000259" key="16">
    <source>
        <dbReference type="PROSITE" id="PS50146"/>
    </source>
</evidence>
<dbReference type="CDD" id="cd00029">
    <property type="entry name" value="C1"/>
    <property type="match status" value="1"/>
</dbReference>
<evidence type="ECO:0000256" key="1">
    <source>
        <dbReference type="ARBA" id="ARBA00004370"/>
    </source>
</evidence>
<feature type="transmembrane region" description="Helical" evidence="14">
    <location>
        <begin position="54"/>
        <end position="75"/>
    </location>
</feature>
<dbReference type="InterPro" id="IPR017438">
    <property type="entry name" value="ATP-NAD_kinase_N"/>
</dbReference>
<evidence type="ECO:0000256" key="2">
    <source>
        <dbReference type="ARBA" id="ARBA00009280"/>
    </source>
</evidence>
<reference evidence="17 18" key="1">
    <citation type="journal article" date="2024" name="Nat. Commun.">
        <title>Phylogenomics reveals the evolutionary origins of lichenization in chlorophyte algae.</title>
        <authorList>
            <person name="Puginier C."/>
            <person name="Libourel C."/>
            <person name="Otte J."/>
            <person name="Skaloud P."/>
            <person name="Haon M."/>
            <person name="Grisel S."/>
            <person name="Petersen M."/>
            <person name="Berrin J.G."/>
            <person name="Delaux P.M."/>
            <person name="Dal Grande F."/>
            <person name="Keller J."/>
        </authorList>
    </citation>
    <scope>NUCLEOTIDE SEQUENCE [LARGE SCALE GENOMIC DNA]</scope>
    <source>
        <strain evidence="17 18">SAG 2036</strain>
    </source>
</reference>
<sequence length="887" mass="97325">MFRQGGWAVPLSCEDPALLKWLKWMERFCVAFGLPYRHQTALDITHCNSRWSPLAIAAVTVVFATVGFVFLFGVLKSLIRWQTTRRGSTHVAQATLAAAELRKSSPELFPSVPHSWYRLQKVQLRTPLLCAVCHGQLEPEAFLQKVDSCEVCGVIAHEGCARKVPDDCRPVAEIGEDIVHQWRPAGAVLQDKEDELGQGILPACLYCQRPCEADLFAMEPTWQCSWHLDQHVRENGTHVKENGSHDGGGSMPDSEVDGGSPQKVTRWADGKKPPRRRRHTDAGAVPSRLSLDSRSLRSQADSLHTPDATLKGAGGSLRTAARRVNSLSSIFNVLASAIGTTGPGSDAGSDEEWEPHSPTTISREDVARLDTCTLGPHRRLVLPPTAVRLVPPESWSSLAKNFLRAAATKSARKRSGELTAALHKHSVQQQAGDHDHRSSQELRDRLTSAGVGSTPGAEGAGGTQKRSAWWAQAQVQWDSYRVEREHVPLGWRPLLVFLNTRSGPQLGARMRRRFLRCLNPLQVVELPREDPTRALLFFAGLPNLQVLVLGGDGTVGWILSALDTLQASSPAELPEHWTPPPVAVLPLGTGNDLARCLNWGGSAAFSHRSLSTTLHDVEHATIALLDRWKVSIEPQPVPQRGLQRTLSNNSSRKPEPKITKVMNNYLGIGVDAKVSLEFHTVREQYPDWFRSQIGNKLWYTGMGAKDIIGQSSQQLSKKLVVECDGVKLDLADDIEGLLVINIPSYMGGVNLWASSAASPSRRRFAPQSFSDGLLEVVAVFGSWHLGQLQVGLSRAIRLAQCHALTITASQALPVQIDGEPWQQPPATLRISLHSQAFMLRRVESQPLARVAVVVADTLERATQQGVITQAQRHQLTVELAASLNPIL</sequence>
<evidence type="ECO:0000256" key="5">
    <source>
        <dbReference type="ARBA" id="ARBA00022737"/>
    </source>
</evidence>
<dbReference type="FunFam" id="2.60.200.40:FF:000012">
    <property type="entry name" value="Diacylglycerol kinase"/>
    <property type="match status" value="1"/>
</dbReference>
<dbReference type="Pfam" id="PF00781">
    <property type="entry name" value="DAGK_cat"/>
    <property type="match status" value="1"/>
</dbReference>
<keyword evidence="14" id="KW-0812">Transmembrane</keyword>
<feature type="compositionally biased region" description="Low complexity" evidence="13">
    <location>
        <begin position="287"/>
        <end position="298"/>
    </location>
</feature>
<evidence type="ECO:0000256" key="4">
    <source>
        <dbReference type="ARBA" id="ARBA00022723"/>
    </source>
</evidence>
<evidence type="ECO:0000313" key="17">
    <source>
        <dbReference type="EMBL" id="KAK9785856.1"/>
    </source>
</evidence>
<dbReference type="GO" id="GO:0007200">
    <property type="term" value="P:phospholipase C-activating G protein-coupled receptor signaling pathway"/>
    <property type="evidence" value="ECO:0007669"/>
    <property type="project" value="InterPro"/>
</dbReference>
<dbReference type="PROSITE" id="PS50081">
    <property type="entry name" value="ZF_DAG_PE_2"/>
    <property type="match status" value="1"/>
</dbReference>
<keyword evidence="8 12" id="KW-0418">Kinase</keyword>
<evidence type="ECO:0000256" key="9">
    <source>
        <dbReference type="ARBA" id="ARBA00022833"/>
    </source>
</evidence>
<keyword evidence="10 12" id="KW-0067">ATP-binding</keyword>
<evidence type="ECO:0000256" key="12">
    <source>
        <dbReference type="RuleBase" id="RU361128"/>
    </source>
</evidence>
<dbReference type="EC" id="2.7.1.107" evidence="12"/>
<dbReference type="Gene3D" id="2.60.200.40">
    <property type="match status" value="1"/>
</dbReference>
<keyword evidence="18" id="KW-1185">Reference proteome</keyword>
<dbReference type="SMART" id="SM00046">
    <property type="entry name" value="DAGKc"/>
    <property type="match status" value="1"/>
</dbReference>
<dbReference type="InterPro" id="IPR000756">
    <property type="entry name" value="Diacylglycerol_kin_accessory"/>
</dbReference>
<feature type="compositionally biased region" description="Basic and acidic residues" evidence="13">
    <location>
        <begin position="432"/>
        <end position="443"/>
    </location>
</feature>
<dbReference type="SMART" id="SM00045">
    <property type="entry name" value="DAGKa"/>
    <property type="match status" value="1"/>
</dbReference>